<sequence length="266" mass="29837">MSIDLKKKAEENFISLKKKADEAISKVGLNGQTARVALAIDISGSMSTLYQNGVVQRAVERLLALGVKFDDNGSIDIFLFGKNDYEVGELSERDFFNYVNNHIVRKYQLEGFTNYAGVMKRIAKKYYPQAFEGSSTGGGFFGKLFGGGGGSQKFSIDQNAYKATYQDSEPVYVYFLTDGDNGDKDETELVIREASKLGIFWQFVGIGNEKFQFLNKLDNLQGRFIDNANFFSCTDLNRISDEELFKRSLAEFPSYLTDARSKGLIK</sequence>
<name>A0A0K9YPE9_9BACL</name>
<dbReference type="InterPro" id="IPR036465">
    <property type="entry name" value="vWFA_dom_sf"/>
</dbReference>
<evidence type="ECO:0000313" key="2">
    <source>
        <dbReference type="EMBL" id="GED70028.1"/>
    </source>
</evidence>
<dbReference type="Pfam" id="PF10138">
    <property type="entry name" value="vWA-TerF-like"/>
    <property type="match status" value="2"/>
</dbReference>
<evidence type="ECO:0000313" key="4">
    <source>
        <dbReference type="Proteomes" id="UP000036834"/>
    </source>
</evidence>
<reference evidence="2 5" key="3">
    <citation type="submission" date="2019-06" db="EMBL/GenBank/DDBJ databases">
        <title>Whole genome shotgun sequence of Brevibacillus reuszeri NBRC 15719.</title>
        <authorList>
            <person name="Hosoyama A."/>
            <person name="Uohara A."/>
            <person name="Ohji S."/>
            <person name="Ichikawa N."/>
        </authorList>
    </citation>
    <scope>NUCLEOTIDE SEQUENCE [LARGE SCALE GENOMIC DNA]</scope>
    <source>
        <strain evidence="2 5">NBRC 15719</strain>
    </source>
</reference>
<dbReference type="EMBL" id="LGIQ01000009">
    <property type="protein sequence ID" value="KNB70551.1"/>
    <property type="molecule type" value="Genomic_DNA"/>
</dbReference>
<dbReference type="OrthoDB" id="5756874at2"/>
<gene>
    <name evidence="2" type="primary">ycbR</name>
    <name evidence="3" type="ORF">ADS79_16685</name>
    <name evidence="2" type="ORF">BRE01_37300</name>
</gene>
<proteinExistence type="predicted"/>
<dbReference type="InterPro" id="IPR002035">
    <property type="entry name" value="VWF_A"/>
</dbReference>
<dbReference type="InterPro" id="IPR019303">
    <property type="entry name" value="vWA_TerF_C"/>
</dbReference>
<dbReference type="RefSeq" id="WP_049739544.1">
    <property type="nucleotide sequence ID" value="NZ_BJON01000014.1"/>
</dbReference>
<evidence type="ECO:0000313" key="3">
    <source>
        <dbReference type="EMBL" id="KNB70551.1"/>
    </source>
</evidence>
<protein>
    <recommendedName>
        <fullName evidence="1">VWFA domain-containing protein</fullName>
    </recommendedName>
</protein>
<reference evidence="4" key="1">
    <citation type="submission" date="2015-07" db="EMBL/GenBank/DDBJ databases">
        <title>Genome sequencing project for genomic taxonomy and phylogenomics of Bacillus-like bacteria.</title>
        <authorList>
            <person name="Liu B."/>
            <person name="Wang J."/>
            <person name="Zhu Y."/>
            <person name="Liu G."/>
            <person name="Chen Q."/>
            <person name="Chen Z."/>
            <person name="Lan J."/>
            <person name="Che J."/>
            <person name="Ge C."/>
            <person name="Shi H."/>
            <person name="Pan Z."/>
            <person name="Liu X."/>
        </authorList>
    </citation>
    <scope>NUCLEOTIDE SEQUENCE [LARGE SCALE GENOMIC DNA]</scope>
    <source>
        <strain evidence="4">DSM 9887</strain>
    </source>
</reference>
<feature type="domain" description="VWFA" evidence="1">
    <location>
        <begin position="35"/>
        <end position="249"/>
    </location>
</feature>
<dbReference type="EMBL" id="BJON01000014">
    <property type="protein sequence ID" value="GED70028.1"/>
    <property type="molecule type" value="Genomic_DNA"/>
</dbReference>
<dbReference type="PROSITE" id="PS50234">
    <property type="entry name" value="VWFA"/>
    <property type="match status" value="1"/>
</dbReference>
<dbReference type="Proteomes" id="UP000036834">
    <property type="component" value="Unassembled WGS sequence"/>
</dbReference>
<dbReference type="AlphaFoldDB" id="A0A0K9YPE9"/>
<reference evidence="3" key="2">
    <citation type="submission" date="2015-07" db="EMBL/GenBank/DDBJ databases">
        <title>MeaNS - Measles Nucleotide Surveillance Program.</title>
        <authorList>
            <person name="Tran T."/>
            <person name="Druce J."/>
        </authorList>
    </citation>
    <scope>NUCLEOTIDE SEQUENCE</scope>
    <source>
        <strain evidence="3">DSM 9887</strain>
    </source>
</reference>
<dbReference type="CDD" id="cd00198">
    <property type="entry name" value="vWFA"/>
    <property type="match status" value="1"/>
</dbReference>
<comment type="caution">
    <text evidence="3">The sequence shown here is derived from an EMBL/GenBank/DDBJ whole genome shotgun (WGS) entry which is preliminary data.</text>
</comment>
<keyword evidence="5" id="KW-1185">Reference proteome</keyword>
<dbReference type="Gene3D" id="3.40.50.410">
    <property type="entry name" value="von Willebrand factor, type A domain"/>
    <property type="match status" value="1"/>
</dbReference>
<accession>A0A0K9YPE9</accession>
<dbReference type="Proteomes" id="UP000319578">
    <property type="component" value="Unassembled WGS sequence"/>
</dbReference>
<dbReference type="SMART" id="SM00327">
    <property type="entry name" value="VWA"/>
    <property type="match status" value="1"/>
</dbReference>
<organism evidence="3 4">
    <name type="scientific">Brevibacillus reuszeri</name>
    <dbReference type="NCBI Taxonomy" id="54915"/>
    <lineage>
        <taxon>Bacteria</taxon>
        <taxon>Bacillati</taxon>
        <taxon>Bacillota</taxon>
        <taxon>Bacilli</taxon>
        <taxon>Bacillales</taxon>
        <taxon>Paenibacillaceae</taxon>
        <taxon>Brevibacillus</taxon>
    </lineage>
</organism>
<evidence type="ECO:0000259" key="1">
    <source>
        <dbReference type="PROSITE" id="PS50234"/>
    </source>
</evidence>
<evidence type="ECO:0000313" key="5">
    <source>
        <dbReference type="Proteomes" id="UP000319578"/>
    </source>
</evidence>
<dbReference type="STRING" id="54915.ADS79_16685"/>
<dbReference type="SUPFAM" id="SSF53300">
    <property type="entry name" value="vWA-like"/>
    <property type="match status" value="1"/>
</dbReference>
<dbReference type="PATRIC" id="fig|54915.3.peg.2394"/>